<organism evidence="2 3">
    <name type="scientific">Pelobium manganitolerans</name>
    <dbReference type="NCBI Taxonomy" id="1842495"/>
    <lineage>
        <taxon>Bacteria</taxon>
        <taxon>Pseudomonadati</taxon>
        <taxon>Bacteroidota</taxon>
        <taxon>Sphingobacteriia</taxon>
        <taxon>Sphingobacteriales</taxon>
        <taxon>Sphingobacteriaceae</taxon>
        <taxon>Pelobium</taxon>
    </lineage>
</organism>
<keyword evidence="1" id="KW-0472">Membrane</keyword>
<keyword evidence="1" id="KW-0812">Transmembrane</keyword>
<proteinExistence type="predicted"/>
<comment type="caution">
    <text evidence="2">The sequence shown here is derived from an EMBL/GenBank/DDBJ whole genome shotgun (WGS) entry which is preliminary data.</text>
</comment>
<keyword evidence="3" id="KW-1185">Reference proteome</keyword>
<evidence type="ECO:0000256" key="1">
    <source>
        <dbReference type="SAM" id="Phobius"/>
    </source>
</evidence>
<dbReference type="Proteomes" id="UP000283433">
    <property type="component" value="Unassembled WGS sequence"/>
</dbReference>
<evidence type="ECO:0008006" key="4">
    <source>
        <dbReference type="Google" id="ProtNLM"/>
    </source>
</evidence>
<protein>
    <recommendedName>
        <fullName evidence="4">Outer membrane protein beta-barrel domain-containing protein</fullName>
    </recommendedName>
</protein>
<dbReference type="OrthoDB" id="1419682at2"/>
<dbReference type="EMBL" id="MBTA01000027">
    <property type="protein sequence ID" value="RKD13825.1"/>
    <property type="molecule type" value="Genomic_DNA"/>
</dbReference>
<name>A0A419S3F3_9SPHI</name>
<dbReference type="AlphaFoldDB" id="A0A419S3F3"/>
<evidence type="ECO:0000313" key="2">
    <source>
        <dbReference type="EMBL" id="RKD13825.1"/>
    </source>
</evidence>
<accession>A0A419S3F3</accession>
<sequence length="416" mass="46035">MKEQFDRALRNHIRDTFDHYDDQMADDGWKKFKAKERSNRVVFWYAFPSGIAAALALLWLFKSDTITQTAPKTQVVAKMEMPASRGKVYQQDNAKAEIASIPKTAVVEKNSAYAKKPTLSTNTLGLNEREQLATIFVSQKELVHITSAKSSQQSPTFTSIAQSEKELAPENFLANAGPNFKEDLIVANQNTEADANKKTDNKKERRVNFAIDANTYYSFTNNGVSNNPNLGVGFASEVKLSKHFSISSGIAINKQTTSYASVTSANSEKSLAFATNKTQYLPSDIETDAKLVGLDIPVNLKYNVDLGKTKAFVSTGISSYSVLNQTYNNSMQVVNYSFTGEPSISTLRNVDEENDPAFSNFKFARTVNFSFGFLYPVSRKNTLAIEPFVKYPIAGFGKEDLEIGSGGLSLKFNFGK</sequence>
<dbReference type="RefSeq" id="WP_120182735.1">
    <property type="nucleotide sequence ID" value="NZ_MBTA01000027.1"/>
</dbReference>
<evidence type="ECO:0000313" key="3">
    <source>
        <dbReference type="Proteomes" id="UP000283433"/>
    </source>
</evidence>
<gene>
    <name evidence="2" type="ORF">BCY91_09710</name>
</gene>
<keyword evidence="1" id="KW-1133">Transmembrane helix</keyword>
<feature type="transmembrane region" description="Helical" evidence="1">
    <location>
        <begin position="41"/>
        <end position="61"/>
    </location>
</feature>
<reference evidence="2 3" key="1">
    <citation type="submission" date="2016-07" db="EMBL/GenBank/DDBJ databases">
        <title>Genome of Pelobium manganitolerans.</title>
        <authorList>
            <person name="Wu S."/>
            <person name="Wang G."/>
        </authorList>
    </citation>
    <scope>NUCLEOTIDE SEQUENCE [LARGE SCALE GENOMIC DNA]</scope>
    <source>
        <strain evidence="2 3">YS-25</strain>
    </source>
</reference>